<evidence type="ECO:0000313" key="3">
    <source>
        <dbReference type="Proteomes" id="UP000193642"/>
    </source>
</evidence>
<feature type="transmembrane region" description="Helical" evidence="1">
    <location>
        <begin position="211"/>
        <end position="234"/>
    </location>
</feature>
<reference evidence="2 3" key="1">
    <citation type="submission" date="2016-07" db="EMBL/GenBank/DDBJ databases">
        <title>Pervasive Adenine N6-methylation of Active Genes in Fungi.</title>
        <authorList>
            <consortium name="DOE Joint Genome Institute"/>
            <person name="Mondo S.J."/>
            <person name="Dannebaum R.O."/>
            <person name="Kuo R.C."/>
            <person name="Labutti K."/>
            <person name="Haridas S."/>
            <person name="Kuo A."/>
            <person name="Salamov A."/>
            <person name="Ahrendt S.R."/>
            <person name="Lipzen A."/>
            <person name="Sullivan W."/>
            <person name="Andreopoulos W.B."/>
            <person name="Clum A."/>
            <person name="Lindquist E."/>
            <person name="Daum C."/>
            <person name="Ramamoorthy G.K."/>
            <person name="Gryganskyi A."/>
            <person name="Culley D."/>
            <person name="Magnuson J.K."/>
            <person name="James T.Y."/>
            <person name="O'Malley M.A."/>
            <person name="Stajich J.E."/>
            <person name="Spatafora J.W."/>
            <person name="Visel A."/>
            <person name="Grigoriev I.V."/>
        </authorList>
    </citation>
    <scope>NUCLEOTIDE SEQUENCE [LARGE SCALE GENOMIC DNA]</scope>
    <source>
        <strain evidence="2 3">JEL800</strain>
    </source>
</reference>
<organism evidence="2 3">
    <name type="scientific">Rhizoclosmatium globosum</name>
    <dbReference type="NCBI Taxonomy" id="329046"/>
    <lineage>
        <taxon>Eukaryota</taxon>
        <taxon>Fungi</taxon>
        <taxon>Fungi incertae sedis</taxon>
        <taxon>Chytridiomycota</taxon>
        <taxon>Chytridiomycota incertae sedis</taxon>
        <taxon>Chytridiomycetes</taxon>
        <taxon>Chytridiales</taxon>
        <taxon>Chytriomycetaceae</taxon>
        <taxon>Rhizoclosmatium</taxon>
    </lineage>
</organism>
<feature type="transmembrane region" description="Helical" evidence="1">
    <location>
        <begin position="119"/>
        <end position="139"/>
    </location>
</feature>
<dbReference type="AlphaFoldDB" id="A0A1Y2BTA0"/>
<sequence>MIDFSQLPALIILLMGMLYTTALLISILHTRNGFLRTDLGHLIFALLIAVIIGSIGVAIGIIGLVFYRNWFETTSLPNQANTAFRFPMGIVIAVINFQIAMERYWLICREESVPKYVRFGIVGHAVVTNCVIVGCFFSAETYIYRRPGGAWQPYIVLFCVLQYMLLSFGGIILLYSKTYLHVCKILREVKSSTHDDGNSANLLRLRVFKNCIMMTLVFCSCYGPEAILIVYSLVTPGWKPPYWLDAFSNIVISCDSFLSPLLVMQMYSSFVVSDSIAVTLIRPTRISGSRKDTMA</sequence>
<dbReference type="Gene3D" id="1.20.1070.10">
    <property type="entry name" value="Rhodopsin 7-helix transmembrane proteins"/>
    <property type="match status" value="1"/>
</dbReference>
<name>A0A1Y2BTA0_9FUNG</name>
<proteinExistence type="predicted"/>
<comment type="caution">
    <text evidence="2">The sequence shown here is derived from an EMBL/GenBank/DDBJ whole genome shotgun (WGS) entry which is preliminary data.</text>
</comment>
<gene>
    <name evidence="2" type="ORF">BCR33DRAFT_721158</name>
</gene>
<keyword evidence="3" id="KW-1185">Reference proteome</keyword>
<feature type="transmembrane region" description="Helical" evidence="1">
    <location>
        <begin position="151"/>
        <end position="175"/>
    </location>
</feature>
<evidence type="ECO:0008006" key="4">
    <source>
        <dbReference type="Google" id="ProtNLM"/>
    </source>
</evidence>
<feature type="non-terminal residue" evidence="2">
    <location>
        <position position="295"/>
    </location>
</feature>
<keyword evidence="1" id="KW-0472">Membrane</keyword>
<feature type="transmembrane region" description="Helical" evidence="1">
    <location>
        <begin position="6"/>
        <end position="30"/>
    </location>
</feature>
<feature type="transmembrane region" description="Helical" evidence="1">
    <location>
        <begin position="257"/>
        <end position="281"/>
    </location>
</feature>
<feature type="transmembrane region" description="Helical" evidence="1">
    <location>
        <begin position="42"/>
        <end position="66"/>
    </location>
</feature>
<evidence type="ECO:0000313" key="2">
    <source>
        <dbReference type="EMBL" id="ORY37966.1"/>
    </source>
</evidence>
<dbReference type="SUPFAM" id="SSF81321">
    <property type="entry name" value="Family A G protein-coupled receptor-like"/>
    <property type="match status" value="1"/>
</dbReference>
<evidence type="ECO:0000256" key="1">
    <source>
        <dbReference type="SAM" id="Phobius"/>
    </source>
</evidence>
<dbReference type="Proteomes" id="UP000193642">
    <property type="component" value="Unassembled WGS sequence"/>
</dbReference>
<keyword evidence="1" id="KW-1133">Transmembrane helix</keyword>
<dbReference type="EMBL" id="MCGO01000047">
    <property type="protein sequence ID" value="ORY37966.1"/>
    <property type="molecule type" value="Genomic_DNA"/>
</dbReference>
<dbReference type="CDD" id="cd00637">
    <property type="entry name" value="7tm_classA_rhodopsin-like"/>
    <property type="match status" value="1"/>
</dbReference>
<accession>A0A1Y2BTA0</accession>
<protein>
    <recommendedName>
        <fullName evidence="4">G-protein coupled receptors family 1 profile domain-containing protein</fullName>
    </recommendedName>
</protein>
<feature type="transmembrane region" description="Helical" evidence="1">
    <location>
        <begin position="86"/>
        <end position="107"/>
    </location>
</feature>
<keyword evidence="1" id="KW-0812">Transmembrane</keyword>